<reference evidence="3" key="1">
    <citation type="journal article" date="2019" name="Int. J. Syst. Evol. Microbiol.">
        <title>The Global Catalogue of Microorganisms (GCM) 10K type strain sequencing project: providing services to taxonomists for standard genome sequencing and annotation.</title>
        <authorList>
            <consortium name="The Broad Institute Genomics Platform"/>
            <consortium name="The Broad Institute Genome Sequencing Center for Infectious Disease"/>
            <person name="Wu L."/>
            <person name="Ma J."/>
        </authorList>
    </citation>
    <scope>NUCLEOTIDE SEQUENCE [LARGE SCALE GENOMIC DNA]</scope>
    <source>
        <strain evidence="3">JCM 17626</strain>
    </source>
</reference>
<keyword evidence="1" id="KW-0175">Coiled coil</keyword>
<sequence length="100" mass="11744">MDEFIKQHVGELITAVIAAFGGWFFQRNKQKAELQANEIDNADKVLRYYREMVDDLGLRLKEAILELNKTKEMVKELEEKVEALTEELKKHKKLNNTNHD</sequence>
<dbReference type="EMBL" id="BAABBY010000002">
    <property type="protein sequence ID" value="GAA4198668.1"/>
    <property type="molecule type" value="Genomic_DNA"/>
</dbReference>
<accession>A0ABP8B5N5</accession>
<evidence type="ECO:0000256" key="1">
    <source>
        <dbReference type="SAM" id="Coils"/>
    </source>
</evidence>
<keyword evidence="3" id="KW-1185">Reference proteome</keyword>
<organism evidence="2 3">
    <name type="scientific">Pedobacter jeongneungensis</name>
    <dbReference type="NCBI Taxonomy" id="947309"/>
    <lineage>
        <taxon>Bacteria</taxon>
        <taxon>Pseudomonadati</taxon>
        <taxon>Bacteroidota</taxon>
        <taxon>Sphingobacteriia</taxon>
        <taxon>Sphingobacteriales</taxon>
        <taxon>Sphingobacteriaceae</taxon>
        <taxon>Pedobacter</taxon>
    </lineage>
</organism>
<evidence type="ECO:0008006" key="4">
    <source>
        <dbReference type="Google" id="ProtNLM"/>
    </source>
</evidence>
<evidence type="ECO:0000313" key="2">
    <source>
        <dbReference type="EMBL" id="GAA4198668.1"/>
    </source>
</evidence>
<comment type="caution">
    <text evidence="2">The sequence shown here is derived from an EMBL/GenBank/DDBJ whole genome shotgun (WGS) entry which is preliminary data.</text>
</comment>
<protein>
    <recommendedName>
        <fullName evidence="4">Cell wall anchor protein</fullName>
    </recommendedName>
</protein>
<dbReference type="RefSeq" id="WP_344849650.1">
    <property type="nucleotide sequence ID" value="NZ_BAABBY010000002.1"/>
</dbReference>
<evidence type="ECO:0000313" key="3">
    <source>
        <dbReference type="Proteomes" id="UP001501772"/>
    </source>
</evidence>
<feature type="coiled-coil region" evidence="1">
    <location>
        <begin position="60"/>
        <end position="94"/>
    </location>
</feature>
<name>A0ABP8B5N5_9SPHI</name>
<proteinExistence type="predicted"/>
<gene>
    <name evidence="2" type="ORF">GCM10022289_07760</name>
</gene>
<dbReference type="Proteomes" id="UP001501772">
    <property type="component" value="Unassembled WGS sequence"/>
</dbReference>